<proteinExistence type="predicted"/>
<evidence type="ECO:0008006" key="4">
    <source>
        <dbReference type="Google" id="ProtNLM"/>
    </source>
</evidence>
<gene>
    <name evidence="2" type="ORF">F5X68DRAFT_279980</name>
</gene>
<dbReference type="OrthoDB" id="5388207at2759"/>
<feature type="compositionally biased region" description="Basic and acidic residues" evidence="1">
    <location>
        <begin position="169"/>
        <end position="184"/>
    </location>
</feature>
<sequence length="256" mass="26431">METINSVASAAAKAVWGSPETKQEPVSGVKGNTAEGEPYDAGNMEPQEISSAKTPLDHQSGGSQIDKSTGTDTRADAATSSKIETTEETPSRTKTEVEKPIESALPDKAESTHQVKLDGPGRPEEQQVPAADLDKPGPKPLETLARERGGDAGNATKHGPSTAGSGLPDDSHKSSEEGTGEKVVRSTGFAAEGGDFDAAAAGAGREADRLLDENNSSDNITTKSSPGHSKPGLSDSGATGEKLSLKEKIKAKLHKH</sequence>
<comment type="caution">
    <text evidence="2">The sequence shown here is derived from an EMBL/GenBank/DDBJ whole genome shotgun (WGS) entry which is preliminary data.</text>
</comment>
<protein>
    <recommendedName>
        <fullName evidence="4">Glycine-rich cell wall structural protein 1</fullName>
    </recommendedName>
</protein>
<dbReference type="AlphaFoldDB" id="A0A9P8V007"/>
<evidence type="ECO:0000256" key="1">
    <source>
        <dbReference type="SAM" id="MobiDB-lite"/>
    </source>
</evidence>
<feature type="region of interest" description="Disordered" evidence="1">
    <location>
        <begin position="1"/>
        <end position="256"/>
    </location>
</feature>
<dbReference type="Proteomes" id="UP000770015">
    <property type="component" value="Unassembled WGS sequence"/>
</dbReference>
<feature type="compositionally biased region" description="Low complexity" evidence="1">
    <location>
        <begin position="188"/>
        <end position="204"/>
    </location>
</feature>
<accession>A0A9P8V007</accession>
<evidence type="ECO:0000313" key="2">
    <source>
        <dbReference type="EMBL" id="KAH6661659.1"/>
    </source>
</evidence>
<feature type="compositionally biased region" description="Basic and acidic residues" evidence="1">
    <location>
        <begin position="89"/>
        <end position="125"/>
    </location>
</feature>
<organism evidence="2 3">
    <name type="scientific">Plectosphaerella plurivora</name>
    <dbReference type="NCBI Taxonomy" id="936078"/>
    <lineage>
        <taxon>Eukaryota</taxon>
        <taxon>Fungi</taxon>
        <taxon>Dikarya</taxon>
        <taxon>Ascomycota</taxon>
        <taxon>Pezizomycotina</taxon>
        <taxon>Sordariomycetes</taxon>
        <taxon>Hypocreomycetidae</taxon>
        <taxon>Glomerellales</taxon>
        <taxon>Plectosphaerellaceae</taxon>
        <taxon>Plectosphaerella</taxon>
    </lineage>
</organism>
<reference evidence="2" key="1">
    <citation type="journal article" date="2021" name="Nat. Commun.">
        <title>Genetic determinants of endophytism in the Arabidopsis root mycobiome.</title>
        <authorList>
            <person name="Mesny F."/>
            <person name="Miyauchi S."/>
            <person name="Thiergart T."/>
            <person name="Pickel B."/>
            <person name="Atanasova L."/>
            <person name="Karlsson M."/>
            <person name="Huettel B."/>
            <person name="Barry K.W."/>
            <person name="Haridas S."/>
            <person name="Chen C."/>
            <person name="Bauer D."/>
            <person name="Andreopoulos W."/>
            <person name="Pangilinan J."/>
            <person name="LaButti K."/>
            <person name="Riley R."/>
            <person name="Lipzen A."/>
            <person name="Clum A."/>
            <person name="Drula E."/>
            <person name="Henrissat B."/>
            <person name="Kohler A."/>
            <person name="Grigoriev I.V."/>
            <person name="Martin F.M."/>
            <person name="Hacquard S."/>
        </authorList>
    </citation>
    <scope>NUCLEOTIDE SEQUENCE</scope>
    <source>
        <strain evidence="2">MPI-SDFR-AT-0117</strain>
    </source>
</reference>
<evidence type="ECO:0000313" key="3">
    <source>
        <dbReference type="Proteomes" id="UP000770015"/>
    </source>
</evidence>
<keyword evidence="3" id="KW-1185">Reference proteome</keyword>
<feature type="compositionally biased region" description="Polar residues" evidence="1">
    <location>
        <begin position="60"/>
        <end position="83"/>
    </location>
</feature>
<feature type="compositionally biased region" description="Polar residues" evidence="1">
    <location>
        <begin position="213"/>
        <end position="227"/>
    </location>
</feature>
<dbReference type="EMBL" id="JAGSXJ010000050">
    <property type="protein sequence ID" value="KAH6661659.1"/>
    <property type="molecule type" value="Genomic_DNA"/>
</dbReference>
<name>A0A9P8V007_9PEZI</name>